<dbReference type="PANTHER" id="PTHR43553">
    <property type="entry name" value="HEAVY METAL TRANSPORTER"/>
    <property type="match status" value="1"/>
</dbReference>
<dbReference type="InterPro" id="IPR027417">
    <property type="entry name" value="P-loop_NTPase"/>
</dbReference>
<organism evidence="10">
    <name type="scientific">Thermosphaera aggregans</name>
    <dbReference type="NCBI Taxonomy" id="54254"/>
    <lineage>
        <taxon>Archaea</taxon>
        <taxon>Thermoproteota</taxon>
        <taxon>Thermoprotei</taxon>
        <taxon>Desulfurococcales</taxon>
        <taxon>Desulfurococcaceae</taxon>
        <taxon>Thermosphaera</taxon>
    </lineage>
</organism>
<keyword evidence="2" id="KW-0813">Transport</keyword>
<keyword evidence="7" id="KW-0472">Membrane</keyword>
<dbReference type="Pfam" id="PF00005">
    <property type="entry name" value="ABC_tran"/>
    <property type="match status" value="1"/>
</dbReference>
<dbReference type="InterPro" id="IPR003593">
    <property type="entry name" value="AAA+_ATPase"/>
</dbReference>
<evidence type="ECO:0000256" key="1">
    <source>
        <dbReference type="ARBA" id="ARBA00004202"/>
    </source>
</evidence>
<protein>
    <submittedName>
        <fullName evidence="10">ABC transporter ATP-binding protein</fullName>
    </submittedName>
</protein>
<dbReference type="GO" id="GO:0043190">
    <property type="term" value="C:ATP-binding cassette (ABC) transporter complex"/>
    <property type="evidence" value="ECO:0007669"/>
    <property type="project" value="TreeGrafter"/>
</dbReference>
<dbReference type="GO" id="GO:0042626">
    <property type="term" value="F:ATPase-coupled transmembrane transporter activity"/>
    <property type="evidence" value="ECO:0007669"/>
    <property type="project" value="TreeGrafter"/>
</dbReference>
<dbReference type="GO" id="GO:0016887">
    <property type="term" value="F:ATP hydrolysis activity"/>
    <property type="evidence" value="ECO:0007669"/>
    <property type="project" value="InterPro"/>
</dbReference>
<name>A0A7C2FEK1_9CREN</name>
<sequence length="240" mass="26913">MNEIVASDLAIGYDKNSPLLKNLDFKLTDGVYVLLGANGSGKSTLLKTIAGLLPPLQGEVNVNGFKPYTMKRKDAAKLIGYVWQNPFHGFVEPTVEREILFISRQTGCEVNWKLIHKLVPLELFERSPFTLSGGEAKRVSLASVIALDQPIWLLDEPFNELDFSGVKVFTSIINYARARGKIVVVMTHYPGLADLVKPDYYLLINRLSGELLMDKWGNLSDEELIKNEVIPRVLKHELTD</sequence>
<dbReference type="InterPro" id="IPR015856">
    <property type="entry name" value="ABC_transpr_CbiO/EcfA_su"/>
</dbReference>
<evidence type="ECO:0000256" key="6">
    <source>
        <dbReference type="ARBA" id="ARBA00022967"/>
    </source>
</evidence>
<dbReference type="AlphaFoldDB" id="A0A7C2FEK1"/>
<keyword evidence="5 10" id="KW-0067">ATP-binding</keyword>
<comment type="caution">
    <text evidence="10">The sequence shown here is derived from an EMBL/GenBank/DDBJ whole genome shotgun (WGS) entry which is preliminary data.</text>
</comment>
<dbReference type="SMART" id="SM00382">
    <property type="entry name" value="AAA"/>
    <property type="match status" value="1"/>
</dbReference>
<evidence type="ECO:0000256" key="7">
    <source>
        <dbReference type="ARBA" id="ARBA00023136"/>
    </source>
</evidence>
<evidence type="ECO:0000256" key="2">
    <source>
        <dbReference type="ARBA" id="ARBA00022448"/>
    </source>
</evidence>
<evidence type="ECO:0000313" key="10">
    <source>
        <dbReference type="EMBL" id="HEF87501.1"/>
    </source>
</evidence>
<comment type="subcellular location">
    <subcellularLocation>
        <location evidence="1">Cell membrane</location>
        <topology evidence="1">Peripheral membrane protein</topology>
    </subcellularLocation>
</comment>
<comment type="function">
    <text evidence="8">Probably part of an ABC transporter complex. Responsible for energy coupling to the transport system.</text>
</comment>
<reference evidence="10" key="1">
    <citation type="journal article" date="2020" name="mSystems">
        <title>Genome- and Community-Level Interaction Insights into Carbon Utilization and Element Cycling Functions of Hydrothermarchaeota in Hydrothermal Sediment.</title>
        <authorList>
            <person name="Zhou Z."/>
            <person name="Liu Y."/>
            <person name="Xu W."/>
            <person name="Pan J."/>
            <person name="Luo Z.H."/>
            <person name="Li M."/>
        </authorList>
    </citation>
    <scope>NUCLEOTIDE SEQUENCE [LARGE SCALE GENOMIC DNA]</scope>
    <source>
        <strain evidence="10">SpSt-23</strain>
    </source>
</reference>
<dbReference type="SUPFAM" id="SSF52540">
    <property type="entry name" value="P-loop containing nucleoside triphosphate hydrolases"/>
    <property type="match status" value="1"/>
</dbReference>
<evidence type="ECO:0000256" key="5">
    <source>
        <dbReference type="ARBA" id="ARBA00022840"/>
    </source>
</evidence>
<feature type="domain" description="ABC transporter" evidence="9">
    <location>
        <begin position="4"/>
        <end position="229"/>
    </location>
</feature>
<proteinExistence type="predicted"/>
<dbReference type="InterPro" id="IPR050095">
    <property type="entry name" value="ECF_ABC_transporter_ATP-bd"/>
</dbReference>
<dbReference type="GO" id="GO:0005524">
    <property type="term" value="F:ATP binding"/>
    <property type="evidence" value="ECO:0007669"/>
    <property type="project" value="UniProtKB-KW"/>
</dbReference>
<evidence type="ECO:0000256" key="4">
    <source>
        <dbReference type="ARBA" id="ARBA00022741"/>
    </source>
</evidence>
<dbReference type="PANTHER" id="PTHR43553:SF27">
    <property type="entry name" value="ENERGY-COUPLING FACTOR TRANSPORTER ATP-BINDING PROTEIN ECFA2"/>
    <property type="match status" value="1"/>
</dbReference>
<keyword evidence="4" id="KW-0547">Nucleotide-binding</keyword>
<dbReference type="InterPro" id="IPR017871">
    <property type="entry name" value="ABC_transporter-like_CS"/>
</dbReference>
<dbReference type="CDD" id="cd03225">
    <property type="entry name" value="ABC_cobalt_CbiO_domain1"/>
    <property type="match status" value="1"/>
</dbReference>
<gene>
    <name evidence="10" type="ORF">ENP55_04300</name>
</gene>
<evidence type="ECO:0000259" key="9">
    <source>
        <dbReference type="PROSITE" id="PS50893"/>
    </source>
</evidence>
<dbReference type="PROSITE" id="PS00211">
    <property type="entry name" value="ABC_TRANSPORTER_1"/>
    <property type="match status" value="1"/>
</dbReference>
<dbReference type="PROSITE" id="PS50893">
    <property type="entry name" value="ABC_TRANSPORTER_2"/>
    <property type="match status" value="1"/>
</dbReference>
<accession>A0A7C2FEK1</accession>
<keyword evidence="3" id="KW-1003">Cell membrane</keyword>
<dbReference type="Gene3D" id="3.40.50.300">
    <property type="entry name" value="P-loop containing nucleotide triphosphate hydrolases"/>
    <property type="match status" value="1"/>
</dbReference>
<dbReference type="InterPro" id="IPR003439">
    <property type="entry name" value="ABC_transporter-like_ATP-bd"/>
</dbReference>
<evidence type="ECO:0000256" key="3">
    <source>
        <dbReference type="ARBA" id="ARBA00022475"/>
    </source>
</evidence>
<evidence type="ECO:0000256" key="8">
    <source>
        <dbReference type="ARBA" id="ARBA00025157"/>
    </source>
</evidence>
<dbReference type="EMBL" id="DSJT01000023">
    <property type="protein sequence ID" value="HEF87501.1"/>
    <property type="molecule type" value="Genomic_DNA"/>
</dbReference>
<keyword evidence="6" id="KW-1278">Translocase</keyword>